<reference evidence="2 3" key="1">
    <citation type="submission" date="2015-07" db="EMBL/GenBank/DDBJ databases">
        <title>Emmonsia species relationships and genome sequence.</title>
        <authorList>
            <consortium name="The Broad Institute Genomics Platform"/>
            <person name="Cuomo C.A."/>
            <person name="Munoz J.F."/>
            <person name="Imamovic A."/>
            <person name="Priest M.E."/>
            <person name="Young S."/>
            <person name="Clay O.K."/>
            <person name="McEwen J.G."/>
        </authorList>
    </citation>
    <scope>NUCLEOTIDE SEQUENCE [LARGE SCALE GENOMIC DNA]</scope>
    <source>
        <strain evidence="2 3">UAMH 9510</strain>
    </source>
</reference>
<dbReference type="Pfam" id="PF00656">
    <property type="entry name" value="Peptidase_C14"/>
    <property type="match status" value="1"/>
</dbReference>
<dbReference type="Proteomes" id="UP000182235">
    <property type="component" value="Unassembled WGS sequence"/>
</dbReference>
<dbReference type="InterPro" id="IPR011600">
    <property type="entry name" value="Pept_C14_caspase"/>
</dbReference>
<gene>
    <name evidence="2" type="ORF">AJ78_05543</name>
</gene>
<dbReference type="AlphaFoldDB" id="A0A1J9PDI2"/>
<protein>
    <recommendedName>
        <fullName evidence="1">Peptidase C14 caspase domain-containing protein</fullName>
    </recommendedName>
</protein>
<evidence type="ECO:0000313" key="2">
    <source>
        <dbReference type="EMBL" id="OJD14066.1"/>
    </source>
</evidence>
<comment type="caution">
    <text evidence="2">The sequence shown here is derived from an EMBL/GenBank/DDBJ whole genome shotgun (WGS) entry which is preliminary data.</text>
</comment>
<name>A0A1J9PDI2_9EURO</name>
<dbReference type="GO" id="GO:0006508">
    <property type="term" value="P:proteolysis"/>
    <property type="evidence" value="ECO:0007669"/>
    <property type="project" value="InterPro"/>
</dbReference>
<evidence type="ECO:0000313" key="3">
    <source>
        <dbReference type="Proteomes" id="UP000182235"/>
    </source>
</evidence>
<accession>A0A1J9PDI2</accession>
<dbReference type="STRING" id="1447872.A0A1J9PDI2"/>
<keyword evidence="3" id="KW-1185">Reference proteome</keyword>
<evidence type="ECO:0000259" key="1">
    <source>
        <dbReference type="Pfam" id="PF00656"/>
    </source>
</evidence>
<dbReference type="OrthoDB" id="5316676at2759"/>
<feature type="domain" description="Peptidase C14 caspase" evidence="1">
    <location>
        <begin position="47"/>
        <end position="155"/>
    </location>
</feature>
<sequence>MADGGIQTQAQHALDAYYPADRGNLPLYDSVSVLLLLWEDDHLDLKCGNEVKRLSDIFAKSYGYSTKILRIPITYSETWLFDVLIDFARGKTARDLLIVYYAGHGKATSAYLKYIVNLCAPPEVRQKWVNTTGGREYMCTRPSDVLFLLDCCQAAGAASRCGKGLIAACGIESDTRSLGYFSFTTALVQELEHASATGEYLTRAILYRNLLQKAFNGSLKSSPIHAEFSPAGRSSILLTPQRPSDMIHPTPAMWPNSIPVSVVLAVQLRDAASSTALSELRSWLIYRRPSCVEKTKLGSSCESGSCTVIFELPIEVWYCLTIGRRH</sequence>
<dbReference type="GO" id="GO:0004197">
    <property type="term" value="F:cysteine-type endopeptidase activity"/>
    <property type="evidence" value="ECO:0007669"/>
    <property type="project" value="InterPro"/>
</dbReference>
<proteinExistence type="predicted"/>
<dbReference type="EMBL" id="LGRN01000246">
    <property type="protein sequence ID" value="OJD14066.1"/>
    <property type="molecule type" value="Genomic_DNA"/>
</dbReference>
<dbReference type="VEuPathDB" id="FungiDB:AJ78_05543"/>
<organism evidence="2 3">
    <name type="scientific">Emergomyces pasteurianus Ep9510</name>
    <dbReference type="NCBI Taxonomy" id="1447872"/>
    <lineage>
        <taxon>Eukaryota</taxon>
        <taxon>Fungi</taxon>
        <taxon>Dikarya</taxon>
        <taxon>Ascomycota</taxon>
        <taxon>Pezizomycotina</taxon>
        <taxon>Eurotiomycetes</taxon>
        <taxon>Eurotiomycetidae</taxon>
        <taxon>Onygenales</taxon>
        <taxon>Ajellomycetaceae</taxon>
        <taxon>Emergomyces</taxon>
    </lineage>
</organism>